<proteinExistence type="predicted"/>
<keyword evidence="1" id="KW-0812">Transmembrane</keyword>
<feature type="transmembrane region" description="Helical" evidence="1">
    <location>
        <begin position="209"/>
        <end position="230"/>
    </location>
</feature>
<dbReference type="RefSeq" id="WP_119911999.1">
    <property type="nucleotide sequence ID" value="NZ_QZCH01000028.1"/>
</dbReference>
<dbReference type="OrthoDB" id="9798690at2"/>
<feature type="transmembrane region" description="Helical" evidence="1">
    <location>
        <begin position="88"/>
        <end position="108"/>
    </location>
</feature>
<dbReference type="AlphaFoldDB" id="A0A418YB10"/>
<evidence type="ECO:0000256" key="1">
    <source>
        <dbReference type="SAM" id="Phobius"/>
    </source>
</evidence>
<reference evidence="3 4" key="1">
    <citation type="submission" date="2018-09" db="EMBL/GenBank/DDBJ databases">
        <authorList>
            <person name="Wang F."/>
        </authorList>
    </citation>
    <scope>NUCLEOTIDE SEQUENCE [LARGE SCALE GENOMIC DNA]</scope>
    <source>
        <strain evidence="3 4">PLHSC7-2</strain>
    </source>
</reference>
<comment type="caution">
    <text evidence="3">The sequence shown here is derived from an EMBL/GenBank/DDBJ whole genome shotgun (WGS) entry which is preliminary data.</text>
</comment>
<keyword evidence="4" id="KW-1185">Reference proteome</keyword>
<keyword evidence="1" id="KW-1133">Transmembrane helix</keyword>
<evidence type="ECO:0000313" key="3">
    <source>
        <dbReference type="EMBL" id="RJG40149.1"/>
    </source>
</evidence>
<feature type="transmembrane region" description="Helical" evidence="1">
    <location>
        <begin position="53"/>
        <end position="76"/>
    </location>
</feature>
<keyword evidence="1" id="KW-0472">Membrane</keyword>
<organism evidence="3 4">
    <name type="scientific">Motilimonas pumila</name>
    <dbReference type="NCBI Taxonomy" id="2303987"/>
    <lineage>
        <taxon>Bacteria</taxon>
        <taxon>Pseudomonadati</taxon>
        <taxon>Pseudomonadota</taxon>
        <taxon>Gammaproteobacteria</taxon>
        <taxon>Alteromonadales</taxon>
        <taxon>Alteromonadales genera incertae sedis</taxon>
        <taxon>Motilimonas</taxon>
    </lineage>
</organism>
<dbReference type="InterPro" id="IPR039447">
    <property type="entry name" value="UreH-like_TM_dom"/>
</dbReference>
<feature type="transmembrane region" description="Helical" evidence="1">
    <location>
        <begin position="176"/>
        <end position="197"/>
    </location>
</feature>
<evidence type="ECO:0000313" key="4">
    <source>
        <dbReference type="Proteomes" id="UP000283255"/>
    </source>
</evidence>
<evidence type="ECO:0000259" key="2">
    <source>
        <dbReference type="Pfam" id="PF13386"/>
    </source>
</evidence>
<dbReference type="Proteomes" id="UP000283255">
    <property type="component" value="Unassembled WGS sequence"/>
</dbReference>
<dbReference type="PANTHER" id="PTHR42208">
    <property type="entry name" value="HEAVY METAL TRANSPORTER-RELATED"/>
    <property type="match status" value="1"/>
</dbReference>
<accession>A0A418YB10</accession>
<feature type="domain" description="Urease accessory protein UreH-like transmembrane" evidence="2">
    <location>
        <begin position="8"/>
        <end position="221"/>
    </location>
</feature>
<feature type="transmembrane region" description="Helical" evidence="1">
    <location>
        <begin position="145"/>
        <end position="169"/>
    </location>
</feature>
<sequence>MWSDFFAAALIGLLGAGHCLMMCGGLASALSYNVAPTQVGQSPQPPSRFNTWLSLILYNLGRGLSYCLIGLLFAATTKELSQFFDAKFGLLVLRLLAALMMLMLALYISRLWQGLTIVERAGQKVWRHVQPLAKQFMPLRSPWHALPFGLLWGWLPCGLVYSTLAWAAVSGSAFNGLVIMAGFAVGTFPAMISLGVATQTLKRWLNAVYFRYFAGLLIALFAFHSIYLVFLQI</sequence>
<dbReference type="EMBL" id="QZCH01000028">
    <property type="protein sequence ID" value="RJG40149.1"/>
    <property type="molecule type" value="Genomic_DNA"/>
</dbReference>
<name>A0A418YB10_9GAMM</name>
<reference evidence="3 4" key="2">
    <citation type="submission" date="2019-01" db="EMBL/GenBank/DDBJ databases">
        <title>Motilimonas pumilus sp. nov., isolated from the gut of sea cucumber (Apostichopus japonicus).</title>
        <authorList>
            <person name="Wang F.-Q."/>
            <person name="Ren L.-H."/>
            <person name="Lin Y.-W."/>
            <person name="Sun G.-H."/>
            <person name="Du Z.-J."/>
            <person name="Zhao J.-X."/>
            <person name="Liu X.-J."/>
            <person name="Liu L.-J."/>
        </authorList>
    </citation>
    <scope>NUCLEOTIDE SEQUENCE [LARGE SCALE GENOMIC DNA]</scope>
    <source>
        <strain evidence="3 4">PLHSC7-2</strain>
    </source>
</reference>
<dbReference type="PANTHER" id="PTHR42208:SF1">
    <property type="entry name" value="HEAVY METAL TRANSPORTER"/>
    <property type="match status" value="1"/>
</dbReference>
<protein>
    <submittedName>
        <fullName evidence="3">Sulfite exporter TauE/SafE family protein</fullName>
    </submittedName>
</protein>
<dbReference type="Pfam" id="PF13386">
    <property type="entry name" value="DsbD_2"/>
    <property type="match status" value="1"/>
</dbReference>
<gene>
    <name evidence="3" type="ORF">D1Z90_17030</name>
</gene>